<feature type="coiled-coil region" evidence="12">
    <location>
        <begin position="364"/>
        <end position="426"/>
    </location>
</feature>
<dbReference type="SUPFAM" id="SSF52540">
    <property type="entry name" value="P-loop containing nucleoside triphosphate hydrolases"/>
    <property type="match status" value="1"/>
</dbReference>
<dbReference type="Gene3D" id="3.40.50.300">
    <property type="entry name" value="P-loop containing nucleotide triphosphate hydrolases"/>
    <property type="match status" value="2"/>
</dbReference>
<reference evidence="14" key="2">
    <citation type="submission" date="2023-06" db="EMBL/GenBank/DDBJ databases">
        <authorList>
            <person name="Ma L."/>
            <person name="Liu K.-W."/>
            <person name="Li Z."/>
            <person name="Hsiao Y.-Y."/>
            <person name="Qi Y."/>
            <person name="Fu T."/>
            <person name="Tang G."/>
            <person name="Zhang D."/>
            <person name="Sun W.-H."/>
            <person name="Liu D.-K."/>
            <person name="Li Y."/>
            <person name="Chen G.-Z."/>
            <person name="Liu X.-D."/>
            <person name="Liao X.-Y."/>
            <person name="Jiang Y.-T."/>
            <person name="Yu X."/>
            <person name="Hao Y."/>
            <person name="Huang J."/>
            <person name="Zhao X.-W."/>
            <person name="Ke S."/>
            <person name="Chen Y.-Y."/>
            <person name="Wu W.-L."/>
            <person name="Hsu J.-L."/>
            <person name="Lin Y.-F."/>
            <person name="Huang M.-D."/>
            <person name="Li C.-Y."/>
            <person name="Huang L."/>
            <person name="Wang Z.-W."/>
            <person name="Zhao X."/>
            <person name="Zhong W.-Y."/>
            <person name="Peng D.-H."/>
            <person name="Ahmad S."/>
            <person name="Lan S."/>
            <person name="Zhang J.-S."/>
            <person name="Tsai W.-C."/>
            <person name="Van De Peer Y."/>
            <person name="Liu Z.-J."/>
        </authorList>
    </citation>
    <scope>NUCLEOTIDE SEQUENCE</scope>
    <source>
        <strain evidence="14">CP</strain>
        <tissue evidence="14">Leaves</tissue>
    </source>
</reference>
<feature type="domain" description="RecF/RecN/SMC N-terminal" evidence="13">
    <location>
        <begin position="18"/>
        <end position="1046"/>
    </location>
</feature>
<evidence type="ECO:0000313" key="14">
    <source>
        <dbReference type="EMBL" id="KAK1304212.1"/>
    </source>
</evidence>
<evidence type="ECO:0000256" key="3">
    <source>
        <dbReference type="ARBA" id="ARBA00006793"/>
    </source>
</evidence>
<protein>
    <recommendedName>
        <fullName evidence="13">RecF/RecN/SMC N-terminal domain-containing protein</fullName>
    </recommendedName>
</protein>
<dbReference type="Proteomes" id="UP001180020">
    <property type="component" value="Unassembled WGS sequence"/>
</dbReference>
<dbReference type="GO" id="GO:0035861">
    <property type="term" value="C:site of double-strand break"/>
    <property type="evidence" value="ECO:0007669"/>
    <property type="project" value="TreeGrafter"/>
</dbReference>
<dbReference type="AlphaFoldDB" id="A0AAV9DSH7"/>
<keyword evidence="7" id="KW-0067">ATP-binding</keyword>
<dbReference type="GO" id="GO:0003697">
    <property type="term" value="F:single-stranded DNA binding"/>
    <property type="evidence" value="ECO:0007669"/>
    <property type="project" value="TreeGrafter"/>
</dbReference>
<organism evidence="14 15">
    <name type="scientific">Acorus calamus</name>
    <name type="common">Sweet flag</name>
    <dbReference type="NCBI Taxonomy" id="4465"/>
    <lineage>
        <taxon>Eukaryota</taxon>
        <taxon>Viridiplantae</taxon>
        <taxon>Streptophyta</taxon>
        <taxon>Embryophyta</taxon>
        <taxon>Tracheophyta</taxon>
        <taxon>Spermatophyta</taxon>
        <taxon>Magnoliopsida</taxon>
        <taxon>Liliopsida</taxon>
        <taxon>Acoraceae</taxon>
        <taxon>Acorus</taxon>
    </lineage>
</organism>
<evidence type="ECO:0000256" key="2">
    <source>
        <dbReference type="ARBA" id="ARBA00004286"/>
    </source>
</evidence>
<dbReference type="GO" id="GO:0000724">
    <property type="term" value="P:double-strand break repair via homologous recombination"/>
    <property type="evidence" value="ECO:0007669"/>
    <property type="project" value="TreeGrafter"/>
</dbReference>
<dbReference type="PANTHER" id="PTHR19306">
    <property type="entry name" value="STRUCTURAL MAINTENANCE OF CHROMOSOMES 5,6 SMC5, SMC6"/>
    <property type="match status" value="1"/>
</dbReference>
<feature type="coiled-coil region" evidence="12">
    <location>
        <begin position="184"/>
        <end position="245"/>
    </location>
</feature>
<sequence length="1054" mass="120955">MESSRHGGSDGSALAGIVSRIRLENFMCHSSLHIVFGDHVNFITGQNGSGKSAILTALCVAFGCRAKGTQRASTLKDFIKTGCSYANIAVELKNGGQDAFKPEKYGDLIIIERRITQSTGSTVLKNSRGIKIAHRKDELQELIEHFNIDVENPCVIMSQDKSREFLHSGNDKEKFKFFFKATLLQQVSELLQNIRSQLDAANAMVVELESTIRPVQKELNELLMKIKSMEHVEEMTQQVQKLKKKLAWAWVYEVDQQMQEETVKLEILKGRIPTCQARIERQQVKVDELKKLLSDKKTQIASLMEKTSEVRRMKEELQQNLSLATRQRIELQEECTRKTKDIQKMADRVGWLEHQIKDIQDQHVKNTQAEESELEELLKALQEKIDTTNSNLNRLREQENFLSDKLTMASNAIKEISREVDIYEAKHRSILSDIRVLERQRTNKVTAFGGDRVLGLLRAIERHHQKFRSPPIGPIGAHVTLVNGDMWALAVECAIGKLLNAFIVTDHHDSNLLRTCAKEANYHNLQIIIYDFSIPRLNMPRHMLPSTNHPTTLSIIHSDNPTIINVLVDMGSAERQVLVKDYEAGKVVAFEQRISNLKEVYTSDGFRMFYRGSVQTTLPPNKNIRSGRLCSSIDDQVTHLENEATNAVEMVHQSKRRKRELEENLNEIEDKLRVLKRQCLNEDRNLRANHLKLRDMKSSYAAEANSDPAPNVDELYHEISKVQDEIQEKEMLMETLHIRMANAEAKAKDLKSSYEDLCDSAKADFDVFEGAERELLSIEENLRQAEAEKAHYETVMERKVLRDITEAEALFKELELKRQENSKKASIICPENEVEALGGCAGITPEQFTMQLNKLKQRLQQESRRYDESIDDLRLVYEKKERKIARKQQTYAAFREKINACQESLDLRWSKFQRNATYLKRELTWKFNQHLRKKGISGQIKVDYEDKTLSIEVKMPQDASNDTVRDTRGLSGGERSFSTLCFALALHDMTEAPFRAMDEFDVFMDAVSRKISLDTLVDFAVAQGSQWMFITPHDISMVKSGERIKKQQMAAPRE</sequence>
<keyword evidence="11" id="KW-0539">Nucleus</keyword>
<comment type="caution">
    <text evidence="14">The sequence shown here is derived from an EMBL/GenBank/DDBJ whole genome shotgun (WGS) entry which is preliminary data.</text>
</comment>
<comment type="similarity">
    <text evidence="3">Belongs to the SMC family. SMC6 subfamily.</text>
</comment>
<evidence type="ECO:0000256" key="9">
    <source>
        <dbReference type="ARBA" id="ARBA00023172"/>
    </source>
</evidence>
<dbReference type="PANTHER" id="PTHR19306:SF6">
    <property type="entry name" value="STRUCTURAL MAINTENANCE OF CHROMOSOMES PROTEIN 6"/>
    <property type="match status" value="1"/>
</dbReference>
<proteinExistence type="inferred from homology"/>
<keyword evidence="8 12" id="KW-0175">Coiled coil</keyword>
<evidence type="ECO:0000256" key="1">
    <source>
        <dbReference type="ARBA" id="ARBA00004123"/>
    </source>
</evidence>
<dbReference type="InterPro" id="IPR003395">
    <property type="entry name" value="RecF/RecN/SMC_N"/>
</dbReference>
<dbReference type="Pfam" id="PF02463">
    <property type="entry name" value="SMC_N"/>
    <property type="match status" value="1"/>
</dbReference>
<gene>
    <name evidence="14" type="ORF">QJS10_CPB11g00344</name>
</gene>
<dbReference type="EMBL" id="JAUJYO010000011">
    <property type="protein sequence ID" value="KAK1304212.1"/>
    <property type="molecule type" value="Genomic_DNA"/>
</dbReference>
<feature type="coiled-coil region" evidence="12">
    <location>
        <begin position="644"/>
        <end position="685"/>
    </location>
</feature>
<evidence type="ECO:0000256" key="5">
    <source>
        <dbReference type="ARBA" id="ARBA00022741"/>
    </source>
</evidence>
<keyword evidence="5" id="KW-0547">Nucleotide-binding</keyword>
<accession>A0AAV9DSH7</accession>
<dbReference type="GO" id="GO:0005524">
    <property type="term" value="F:ATP binding"/>
    <property type="evidence" value="ECO:0007669"/>
    <property type="project" value="UniProtKB-KW"/>
</dbReference>
<reference evidence="14" key="1">
    <citation type="journal article" date="2023" name="Nat. Commun.">
        <title>Diploid and tetraploid genomes of Acorus and the evolution of monocots.</title>
        <authorList>
            <person name="Ma L."/>
            <person name="Liu K.W."/>
            <person name="Li Z."/>
            <person name="Hsiao Y.Y."/>
            <person name="Qi Y."/>
            <person name="Fu T."/>
            <person name="Tang G.D."/>
            <person name="Zhang D."/>
            <person name="Sun W.H."/>
            <person name="Liu D.K."/>
            <person name="Li Y."/>
            <person name="Chen G.Z."/>
            <person name="Liu X.D."/>
            <person name="Liao X.Y."/>
            <person name="Jiang Y.T."/>
            <person name="Yu X."/>
            <person name="Hao Y."/>
            <person name="Huang J."/>
            <person name="Zhao X.W."/>
            <person name="Ke S."/>
            <person name="Chen Y.Y."/>
            <person name="Wu W.L."/>
            <person name="Hsu J.L."/>
            <person name="Lin Y.F."/>
            <person name="Huang M.D."/>
            <person name="Li C.Y."/>
            <person name="Huang L."/>
            <person name="Wang Z.W."/>
            <person name="Zhao X."/>
            <person name="Zhong W.Y."/>
            <person name="Peng D.H."/>
            <person name="Ahmad S."/>
            <person name="Lan S."/>
            <person name="Zhang J.S."/>
            <person name="Tsai W.C."/>
            <person name="Van de Peer Y."/>
            <person name="Liu Z.J."/>
        </authorList>
    </citation>
    <scope>NUCLEOTIDE SEQUENCE</scope>
    <source>
        <strain evidence="14">CP</strain>
    </source>
</reference>
<evidence type="ECO:0000256" key="11">
    <source>
        <dbReference type="ARBA" id="ARBA00023242"/>
    </source>
</evidence>
<feature type="coiled-coil region" evidence="12">
    <location>
        <begin position="712"/>
        <end position="824"/>
    </location>
</feature>
<dbReference type="GO" id="GO:0030915">
    <property type="term" value="C:Smc5-Smc6 complex"/>
    <property type="evidence" value="ECO:0007669"/>
    <property type="project" value="TreeGrafter"/>
</dbReference>
<evidence type="ECO:0000256" key="4">
    <source>
        <dbReference type="ARBA" id="ARBA00022454"/>
    </source>
</evidence>
<feature type="coiled-coil region" evidence="12">
    <location>
        <begin position="279"/>
        <end position="334"/>
    </location>
</feature>
<keyword evidence="6" id="KW-0227">DNA damage</keyword>
<feature type="coiled-coil region" evidence="12">
    <location>
        <begin position="852"/>
        <end position="897"/>
    </location>
</feature>
<comment type="subcellular location">
    <subcellularLocation>
        <location evidence="2">Chromosome</location>
    </subcellularLocation>
    <subcellularLocation>
        <location evidence="1">Nucleus</location>
    </subcellularLocation>
</comment>
<dbReference type="InterPro" id="IPR027417">
    <property type="entry name" value="P-loop_NTPase"/>
</dbReference>
<dbReference type="GO" id="GO:0005634">
    <property type="term" value="C:nucleus"/>
    <property type="evidence" value="ECO:0007669"/>
    <property type="project" value="UniProtKB-SubCell"/>
</dbReference>
<keyword evidence="15" id="KW-1185">Reference proteome</keyword>
<evidence type="ECO:0000259" key="13">
    <source>
        <dbReference type="Pfam" id="PF02463"/>
    </source>
</evidence>
<evidence type="ECO:0000256" key="12">
    <source>
        <dbReference type="SAM" id="Coils"/>
    </source>
</evidence>
<evidence type="ECO:0000313" key="15">
    <source>
        <dbReference type="Proteomes" id="UP001180020"/>
    </source>
</evidence>
<evidence type="ECO:0000256" key="8">
    <source>
        <dbReference type="ARBA" id="ARBA00023054"/>
    </source>
</evidence>
<evidence type="ECO:0000256" key="10">
    <source>
        <dbReference type="ARBA" id="ARBA00023204"/>
    </source>
</evidence>
<keyword evidence="10" id="KW-0234">DNA repair</keyword>
<evidence type="ECO:0000256" key="6">
    <source>
        <dbReference type="ARBA" id="ARBA00022763"/>
    </source>
</evidence>
<dbReference type="GO" id="GO:0051276">
    <property type="term" value="P:chromosome organization"/>
    <property type="evidence" value="ECO:0007669"/>
    <property type="project" value="UniProtKB-ARBA"/>
</dbReference>
<evidence type="ECO:0000256" key="7">
    <source>
        <dbReference type="ARBA" id="ARBA00022840"/>
    </source>
</evidence>
<keyword evidence="4" id="KW-0158">Chromosome</keyword>
<name>A0AAV9DSH7_ACOCL</name>
<keyword evidence="9" id="KW-0233">DNA recombination</keyword>
<dbReference type="GO" id="GO:0003684">
    <property type="term" value="F:damaged DNA binding"/>
    <property type="evidence" value="ECO:0007669"/>
    <property type="project" value="TreeGrafter"/>
</dbReference>